<proteinExistence type="inferred from homology"/>
<dbReference type="SUPFAM" id="SSF47090">
    <property type="entry name" value="PGBD-like"/>
    <property type="match status" value="2"/>
</dbReference>
<feature type="domain" description="N-acetylmuramoyl-L-alanine amidase" evidence="2">
    <location>
        <begin position="51"/>
        <end position="197"/>
    </location>
</feature>
<dbReference type="PANTHER" id="PTHR11022:SF41">
    <property type="entry name" value="PEPTIDOGLYCAN-RECOGNITION PROTEIN LC-RELATED"/>
    <property type="match status" value="1"/>
</dbReference>
<evidence type="ECO:0000259" key="3">
    <source>
        <dbReference type="SMART" id="SM00701"/>
    </source>
</evidence>
<accession>A0ABN3VCW9</accession>
<comment type="caution">
    <text evidence="4">The sequence shown here is derived from an EMBL/GenBank/DDBJ whole genome shotgun (WGS) entry which is preliminary data.</text>
</comment>
<dbReference type="Gene3D" id="3.40.80.10">
    <property type="entry name" value="Peptidoglycan recognition protein-like"/>
    <property type="match status" value="1"/>
</dbReference>
<organism evidence="4 5">
    <name type="scientific">Saccharopolyspora taberi</name>
    <dbReference type="NCBI Taxonomy" id="60895"/>
    <lineage>
        <taxon>Bacteria</taxon>
        <taxon>Bacillati</taxon>
        <taxon>Actinomycetota</taxon>
        <taxon>Actinomycetes</taxon>
        <taxon>Pseudonocardiales</taxon>
        <taxon>Pseudonocardiaceae</taxon>
        <taxon>Saccharopolyspora</taxon>
    </lineage>
</organism>
<dbReference type="Pfam" id="PF01510">
    <property type="entry name" value="Amidase_2"/>
    <property type="match status" value="1"/>
</dbReference>
<dbReference type="Proteomes" id="UP001500979">
    <property type="component" value="Unassembled WGS sequence"/>
</dbReference>
<protein>
    <submittedName>
        <fullName evidence="4">N-acetylmuramoyl-L-alanine amidase</fullName>
    </submittedName>
</protein>
<dbReference type="InterPro" id="IPR002502">
    <property type="entry name" value="Amidase_domain"/>
</dbReference>
<dbReference type="SMART" id="SM00701">
    <property type="entry name" value="PGRP"/>
    <property type="match status" value="1"/>
</dbReference>
<dbReference type="InterPro" id="IPR036365">
    <property type="entry name" value="PGBD-like_sf"/>
</dbReference>
<evidence type="ECO:0000313" key="5">
    <source>
        <dbReference type="Proteomes" id="UP001500979"/>
    </source>
</evidence>
<dbReference type="InterPro" id="IPR036366">
    <property type="entry name" value="PGBDSf"/>
</dbReference>
<comment type="similarity">
    <text evidence="1">Belongs to the N-acetylmuramoyl-L-alanine amidase 2 family.</text>
</comment>
<dbReference type="PANTHER" id="PTHR11022">
    <property type="entry name" value="PEPTIDOGLYCAN RECOGNITION PROTEIN"/>
    <property type="match status" value="1"/>
</dbReference>
<sequence length="364" mass="38583">MSLHRSPVARRSFLVGGLTVTAVGALGLPASARPAAPEIAGTADWGAREPSSAIDVLDSKPTKIIVHHTASANVDDTSQAQAFALSRSIQDHHMDGNGWKDTGQNFTNSRGGWITEGRHKSLSVLQEGAQHVLGAHAGDQNSVALGIENEGTYTDVDVPEKLWTSLVSLCSYMVSQYGISASEIYGHRDFMSTECPGEVFYGRLPELREAVGAAVGQRVVHPVTWLLLKPGAGGPAVTATQHLLRAQGLSVPVDGAYGPQTQAATGEFLRSHRIEAATCHATRVEEPGYFGGTAWTALAPVLAGDSRGDAVLALQVLLTSRGHYVPADAQYAGRSADAVREFQSAQGLQPTGVADHEVWKRLLR</sequence>
<dbReference type="Gene3D" id="1.10.101.10">
    <property type="entry name" value="PGBD-like superfamily/PGBD"/>
    <property type="match status" value="2"/>
</dbReference>
<dbReference type="Pfam" id="PF01471">
    <property type="entry name" value="PG_binding_1"/>
    <property type="match status" value="1"/>
</dbReference>
<dbReference type="PROSITE" id="PS51318">
    <property type="entry name" value="TAT"/>
    <property type="match status" value="1"/>
</dbReference>
<reference evidence="4 5" key="1">
    <citation type="journal article" date="2019" name="Int. J. Syst. Evol. Microbiol.">
        <title>The Global Catalogue of Microorganisms (GCM) 10K type strain sequencing project: providing services to taxonomists for standard genome sequencing and annotation.</title>
        <authorList>
            <consortium name="The Broad Institute Genomics Platform"/>
            <consortium name="The Broad Institute Genome Sequencing Center for Infectious Disease"/>
            <person name="Wu L."/>
            <person name="Ma J."/>
        </authorList>
    </citation>
    <scope>NUCLEOTIDE SEQUENCE [LARGE SCALE GENOMIC DNA]</scope>
    <source>
        <strain evidence="4 5">JCM 9383</strain>
    </source>
</reference>
<name>A0ABN3VCW9_9PSEU</name>
<dbReference type="InterPro" id="IPR015510">
    <property type="entry name" value="PGRP"/>
</dbReference>
<dbReference type="InterPro" id="IPR002477">
    <property type="entry name" value="Peptidoglycan-bd-like"/>
</dbReference>
<dbReference type="SMART" id="SM00644">
    <property type="entry name" value="Ami_2"/>
    <property type="match status" value="1"/>
</dbReference>
<dbReference type="InterPro" id="IPR036505">
    <property type="entry name" value="Amidase/PGRP_sf"/>
</dbReference>
<evidence type="ECO:0000313" key="4">
    <source>
        <dbReference type="EMBL" id="GAA2793018.1"/>
    </source>
</evidence>
<dbReference type="InterPro" id="IPR006311">
    <property type="entry name" value="TAT_signal"/>
</dbReference>
<evidence type="ECO:0000259" key="2">
    <source>
        <dbReference type="SMART" id="SM00644"/>
    </source>
</evidence>
<dbReference type="InterPro" id="IPR006619">
    <property type="entry name" value="PGRP_domain_met/bac"/>
</dbReference>
<gene>
    <name evidence="4" type="ORF">GCM10010470_29820</name>
</gene>
<keyword evidence="5" id="KW-1185">Reference proteome</keyword>
<dbReference type="RefSeq" id="WP_344680256.1">
    <property type="nucleotide sequence ID" value="NZ_BAAAUX010000014.1"/>
</dbReference>
<dbReference type="EMBL" id="BAAAUX010000014">
    <property type="protein sequence ID" value="GAA2793018.1"/>
    <property type="molecule type" value="Genomic_DNA"/>
</dbReference>
<dbReference type="CDD" id="cd06583">
    <property type="entry name" value="PGRP"/>
    <property type="match status" value="1"/>
</dbReference>
<dbReference type="SUPFAM" id="SSF55846">
    <property type="entry name" value="N-acetylmuramoyl-L-alanine amidase-like"/>
    <property type="match status" value="1"/>
</dbReference>
<evidence type="ECO:0000256" key="1">
    <source>
        <dbReference type="ARBA" id="ARBA00007553"/>
    </source>
</evidence>
<feature type="domain" description="Peptidoglycan recognition protein family" evidence="3">
    <location>
        <begin position="37"/>
        <end position="191"/>
    </location>
</feature>